<gene>
    <name evidence="2" type="ORF">H9751_10665</name>
</gene>
<feature type="transmembrane region" description="Helical" evidence="1">
    <location>
        <begin position="52"/>
        <end position="72"/>
    </location>
</feature>
<accession>A0A9D2QI66</accession>
<dbReference type="InterPro" id="IPR022062">
    <property type="entry name" value="DUF3618"/>
</dbReference>
<evidence type="ECO:0000313" key="2">
    <source>
        <dbReference type="EMBL" id="HJC85982.1"/>
    </source>
</evidence>
<sequence>MARNIDAIQSDIERTREQLAKTLDELSVRTAPKNLAEDAKKQVSNVLSNPKVQLAIGGVVAGLGLIVALTVNSKRNEKKQIKEIQRLLADARS</sequence>
<keyword evidence="1" id="KW-0812">Transmembrane</keyword>
<dbReference type="AlphaFoldDB" id="A0A9D2QI66"/>
<protein>
    <submittedName>
        <fullName evidence="2">DUF3618 domain-containing protein</fullName>
    </submittedName>
</protein>
<evidence type="ECO:0000256" key="1">
    <source>
        <dbReference type="SAM" id="Phobius"/>
    </source>
</evidence>
<comment type="caution">
    <text evidence="2">The sequence shown here is derived from an EMBL/GenBank/DDBJ whole genome shotgun (WGS) entry which is preliminary data.</text>
</comment>
<name>A0A9D2QI66_9CORY</name>
<reference evidence="2" key="2">
    <citation type="submission" date="2021-04" db="EMBL/GenBank/DDBJ databases">
        <authorList>
            <person name="Gilroy R."/>
        </authorList>
    </citation>
    <scope>NUCLEOTIDE SEQUENCE</scope>
    <source>
        <strain evidence="2">ChiHjej13B12-4958</strain>
    </source>
</reference>
<reference evidence="2" key="1">
    <citation type="journal article" date="2021" name="PeerJ">
        <title>Extensive microbial diversity within the chicken gut microbiome revealed by metagenomics and culture.</title>
        <authorList>
            <person name="Gilroy R."/>
            <person name="Ravi A."/>
            <person name="Getino M."/>
            <person name="Pursley I."/>
            <person name="Horton D.L."/>
            <person name="Alikhan N.F."/>
            <person name="Baker D."/>
            <person name="Gharbi K."/>
            <person name="Hall N."/>
            <person name="Watson M."/>
            <person name="Adriaenssens E.M."/>
            <person name="Foster-Nyarko E."/>
            <person name="Jarju S."/>
            <person name="Secka A."/>
            <person name="Antonio M."/>
            <person name="Oren A."/>
            <person name="Chaudhuri R.R."/>
            <person name="La Ragione R."/>
            <person name="Hildebrand F."/>
            <person name="Pallen M.J."/>
        </authorList>
    </citation>
    <scope>NUCLEOTIDE SEQUENCE</scope>
    <source>
        <strain evidence="2">ChiHjej13B12-4958</strain>
    </source>
</reference>
<dbReference type="EMBL" id="DWVP01000024">
    <property type="protein sequence ID" value="HJC85982.1"/>
    <property type="molecule type" value="Genomic_DNA"/>
</dbReference>
<proteinExistence type="predicted"/>
<keyword evidence="1" id="KW-0472">Membrane</keyword>
<dbReference type="Pfam" id="PF12277">
    <property type="entry name" value="DUF3618"/>
    <property type="match status" value="1"/>
</dbReference>
<organism evidence="2 3">
    <name type="scientific">Candidatus Corynebacterium faecigallinarum</name>
    <dbReference type="NCBI Taxonomy" id="2838528"/>
    <lineage>
        <taxon>Bacteria</taxon>
        <taxon>Bacillati</taxon>
        <taxon>Actinomycetota</taxon>
        <taxon>Actinomycetes</taxon>
        <taxon>Mycobacteriales</taxon>
        <taxon>Corynebacteriaceae</taxon>
        <taxon>Corynebacterium</taxon>
    </lineage>
</organism>
<keyword evidence="1" id="KW-1133">Transmembrane helix</keyword>
<dbReference type="Proteomes" id="UP000823858">
    <property type="component" value="Unassembled WGS sequence"/>
</dbReference>
<evidence type="ECO:0000313" key="3">
    <source>
        <dbReference type="Proteomes" id="UP000823858"/>
    </source>
</evidence>